<gene>
    <name evidence="1" type="ORF">RDWZM_006513</name>
</gene>
<dbReference type="Gene3D" id="3.40.720.10">
    <property type="entry name" value="Alkaline Phosphatase, subunit A"/>
    <property type="match status" value="1"/>
</dbReference>
<dbReference type="PANTHER" id="PTHR10974:SF1">
    <property type="entry name" value="FI08016P-RELATED"/>
    <property type="match status" value="1"/>
</dbReference>
<keyword evidence="2" id="KW-1185">Reference proteome</keyword>
<comment type="caution">
    <text evidence="1">The sequence shown here is derived from an EMBL/GenBank/DDBJ whole genome shotgun (WGS) entry which is preliminary data.</text>
</comment>
<dbReference type="InterPro" id="IPR017850">
    <property type="entry name" value="Alkaline_phosphatase_core_sf"/>
</dbReference>
<dbReference type="PANTHER" id="PTHR10974">
    <property type="entry name" value="FI08016P-RELATED"/>
    <property type="match status" value="1"/>
</dbReference>
<evidence type="ECO:0000313" key="2">
    <source>
        <dbReference type="Proteomes" id="UP001142055"/>
    </source>
</evidence>
<dbReference type="OMA" id="IMNETNI"/>
<sequence length="548" mass="64063">MFNNFGYGKRVGPLHSITNFDVNVIMNETNIFGEKLIDSFESIGLWDSVSIQCFRRIKKIHDSYERIVPLIQHYQPEKVKSSITQTKENTSKLNPEMDSSKPKINVILFCIDAVSRLNFLRQMPETKKFFDSHSFYPFYGYHKVAYNSFPNMFGVYSGKLNPTGNDLLLDDYHKIPFLWKLFQKKGYLTTFIDDMPAYSFFSYLSGPLLTKPVNYFLRPTSVMMDPQLYDDDDFDACYQEGLEKVYLWKYFMDQLKAFELRNQSHFSIVHTSRVTHNYLNYAGYLDIPLKRFMVELFDRNFHQNSIIVVLADHSLNFGPILSTESGKFEKRFPLFYLYIPDSLKLDGHNADELRKIIQNNQHLMTSHFDLHATLLHFLGFSNTTSNDTWGSSLLKPIDPYRTCELTKIPSEYCSCKPYRKIEINDNVTYYSWVAIDHINGILEREGKKRCVPLQLDNILSAFEKTKYKLSSVSGERMLLIDISTKPKMATFQVTIKLYRQHFGLNNVHSVIAHRIVNVHRTNQYGNDSHCVENVPMLRPLCLCWDRLP</sequence>
<dbReference type="GO" id="GO:0005615">
    <property type="term" value="C:extracellular space"/>
    <property type="evidence" value="ECO:0007669"/>
    <property type="project" value="TreeGrafter"/>
</dbReference>
<dbReference type="SUPFAM" id="SSF53649">
    <property type="entry name" value="Alkaline phosphatase-like"/>
    <property type="match status" value="1"/>
</dbReference>
<protein>
    <submittedName>
        <fullName evidence="1">Uncharacterized protein</fullName>
    </submittedName>
</protein>
<dbReference type="Pfam" id="PF02995">
    <property type="entry name" value="DUF229"/>
    <property type="match status" value="1"/>
</dbReference>
<proteinExistence type="predicted"/>
<dbReference type="Proteomes" id="UP001142055">
    <property type="component" value="Chromosome 2"/>
</dbReference>
<dbReference type="EMBL" id="JAPWDV010000002">
    <property type="protein sequence ID" value="KAJ6220701.1"/>
    <property type="molecule type" value="Genomic_DNA"/>
</dbReference>
<organism evidence="1 2">
    <name type="scientific">Blomia tropicalis</name>
    <name type="common">Mite</name>
    <dbReference type="NCBI Taxonomy" id="40697"/>
    <lineage>
        <taxon>Eukaryota</taxon>
        <taxon>Metazoa</taxon>
        <taxon>Ecdysozoa</taxon>
        <taxon>Arthropoda</taxon>
        <taxon>Chelicerata</taxon>
        <taxon>Arachnida</taxon>
        <taxon>Acari</taxon>
        <taxon>Acariformes</taxon>
        <taxon>Sarcoptiformes</taxon>
        <taxon>Astigmata</taxon>
        <taxon>Glycyphagoidea</taxon>
        <taxon>Echimyopodidae</taxon>
        <taxon>Blomia</taxon>
    </lineage>
</organism>
<evidence type="ECO:0000313" key="1">
    <source>
        <dbReference type="EMBL" id="KAJ6220701.1"/>
    </source>
</evidence>
<name>A0A9Q0RNH0_BLOTA</name>
<dbReference type="InterPro" id="IPR004245">
    <property type="entry name" value="DUF229"/>
</dbReference>
<reference evidence="1" key="1">
    <citation type="submission" date="2022-12" db="EMBL/GenBank/DDBJ databases">
        <title>Genome assemblies of Blomia tropicalis.</title>
        <authorList>
            <person name="Cui Y."/>
        </authorList>
    </citation>
    <scope>NUCLEOTIDE SEQUENCE</scope>
    <source>
        <tissue evidence="1">Adult mites</tissue>
    </source>
</reference>
<accession>A0A9Q0RNH0</accession>
<dbReference type="AlphaFoldDB" id="A0A9Q0RNH0"/>